<keyword evidence="1" id="KW-0472">Membrane</keyword>
<gene>
    <name evidence="2" type="ORF">STRATTON_137</name>
</gene>
<evidence type="ECO:0000313" key="3">
    <source>
        <dbReference type="Proteomes" id="UP000221949"/>
    </source>
</evidence>
<evidence type="ECO:0000313" key="2">
    <source>
        <dbReference type="EMBL" id="ANZ50562.1"/>
    </source>
</evidence>
<sequence length="58" mass="6785">MENVYVVIMVLFGFCSGFTFARFLRLRKKRDFTASAGQLLMAIAFAAVFIWAAWQRWM</sequence>
<protein>
    <submittedName>
        <fullName evidence="2">Uncharacterized protein</fullName>
    </submittedName>
</protein>
<accession>A0A1B2IH38</accession>
<name>A0A1B2IH38_9CAUD</name>
<keyword evidence="1" id="KW-1133">Transmembrane helix</keyword>
<feature type="transmembrane region" description="Helical" evidence="1">
    <location>
        <begin position="6"/>
        <end position="24"/>
    </location>
</feature>
<proteinExistence type="predicted"/>
<dbReference type="Proteomes" id="UP000221949">
    <property type="component" value="Segment"/>
</dbReference>
<feature type="transmembrane region" description="Helical" evidence="1">
    <location>
        <begin position="36"/>
        <end position="54"/>
    </location>
</feature>
<reference evidence="3" key="1">
    <citation type="submission" date="2016-06" db="EMBL/GenBank/DDBJ databases">
        <authorList>
            <person name="Berg J.A."/>
            <person name="Stratton M.L."/>
            <person name="Esplin I.D."/>
            <person name="Jensen G.L."/>
            <person name="Merrill B.D."/>
            <person name="Breakwell D.P."/>
            <person name="Hope S."/>
            <person name="Grose J.H."/>
        </authorList>
    </citation>
    <scope>NUCLEOTIDE SEQUENCE [LARGE SCALE GENOMIC DNA]</scope>
</reference>
<evidence type="ECO:0000256" key="1">
    <source>
        <dbReference type="SAM" id="Phobius"/>
    </source>
</evidence>
<dbReference type="EMBL" id="KX397373">
    <property type="protein sequence ID" value="ANZ50562.1"/>
    <property type="molecule type" value="Genomic_DNA"/>
</dbReference>
<keyword evidence="1" id="KW-0812">Transmembrane</keyword>
<organism evidence="2 3">
    <name type="scientific">Erwinia phage vB_EamM_Stratton</name>
    <dbReference type="NCBI Taxonomy" id="1883378"/>
    <lineage>
        <taxon>Viruses</taxon>
        <taxon>Duplodnaviria</taxon>
        <taxon>Heunggongvirae</taxon>
        <taxon>Uroviricota</taxon>
        <taxon>Caudoviricetes</taxon>
        <taxon>Chimalliviridae</taxon>
        <taxon>Erskinevirus</taxon>
        <taxon>Erskinevirus EaH2</taxon>
    </lineage>
</organism>